<name>F9DX45_9BACL</name>
<accession>F9DX45</accession>
<dbReference type="RefSeq" id="WP_009498067.1">
    <property type="nucleotide sequence ID" value="NZ_GL982998.1"/>
</dbReference>
<proteinExistence type="predicted"/>
<dbReference type="Proteomes" id="UP000005316">
    <property type="component" value="Unassembled WGS sequence"/>
</dbReference>
<dbReference type="AlphaFoldDB" id="F9DX45"/>
<dbReference type="EMBL" id="AFPZ01000105">
    <property type="protein sequence ID" value="EGQ21093.1"/>
    <property type="molecule type" value="Genomic_DNA"/>
</dbReference>
<comment type="caution">
    <text evidence="1">The sequence shown here is derived from an EMBL/GenBank/DDBJ whole genome shotgun (WGS) entry which is preliminary data.</text>
</comment>
<evidence type="ECO:0000313" key="2">
    <source>
        <dbReference type="Proteomes" id="UP000005316"/>
    </source>
</evidence>
<organism evidence="1 2">
    <name type="scientific">Sporosarcina newyorkensis 2681</name>
    <dbReference type="NCBI Taxonomy" id="1027292"/>
    <lineage>
        <taxon>Bacteria</taxon>
        <taxon>Bacillati</taxon>
        <taxon>Bacillota</taxon>
        <taxon>Bacilli</taxon>
        <taxon>Bacillales</taxon>
        <taxon>Caryophanaceae</taxon>
        <taxon>Sporosarcina</taxon>
    </lineage>
</organism>
<reference evidence="1 2" key="1">
    <citation type="submission" date="2011-04" db="EMBL/GenBank/DDBJ databases">
        <authorList>
            <person name="Muzny D."/>
            <person name="Qin X."/>
            <person name="Deng J."/>
            <person name="Jiang H."/>
            <person name="Liu Y."/>
            <person name="Qu J."/>
            <person name="Song X.-Z."/>
            <person name="Zhang L."/>
            <person name="Thornton R."/>
            <person name="Coyle M."/>
            <person name="Francisco L."/>
            <person name="Jackson L."/>
            <person name="Javaid M."/>
            <person name="Korchina V."/>
            <person name="Kovar C."/>
            <person name="Mata R."/>
            <person name="Mathew T."/>
            <person name="Ngo R."/>
            <person name="Nguyen L."/>
            <person name="Nguyen N."/>
            <person name="Okwuonu G."/>
            <person name="Ongeri F."/>
            <person name="Pham C."/>
            <person name="Simmons D."/>
            <person name="Wilczek-Boney K."/>
            <person name="Hale W."/>
            <person name="Jakkamsetti A."/>
            <person name="Pham P."/>
            <person name="Ruth R."/>
            <person name="San Lucas F."/>
            <person name="Warren J."/>
            <person name="Zhang J."/>
            <person name="Zhao Z."/>
            <person name="Zhou C."/>
            <person name="Zhu D."/>
            <person name="Lee S."/>
            <person name="Bess C."/>
            <person name="Blankenburg K."/>
            <person name="Forbes L."/>
            <person name="Fu Q."/>
            <person name="Gubbala S."/>
            <person name="Hirani K."/>
            <person name="Jayaseelan J.C."/>
            <person name="Lara F."/>
            <person name="Munidasa M."/>
            <person name="Palculict T."/>
            <person name="Patil S."/>
            <person name="Pu L.-L."/>
            <person name="Saada N."/>
            <person name="Tang L."/>
            <person name="Weissenberger G."/>
            <person name="Zhu Y."/>
            <person name="Hemphill L."/>
            <person name="Shang Y."/>
            <person name="Youmans B."/>
            <person name="Ayvaz T."/>
            <person name="Ross M."/>
            <person name="Santibanez J."/>
            <person name="Aqrawi P."/>
            <person name="Gross S."/>
            <person name="Joshi V."/>
            <person name="Fowler G."/>
            <person name="Nazareth L."/>
            <person name="Reid J."/>
            <person name="Worley K."/>
            <person name="Petrosino J."/>
            <person name="Highlander S."/>
            <person name="Gibbs R."/>
        </authorList>
    </citation>
    <scope>NUCLEOTIDE SEQUENCE [LARGE SCALE GENOMIC DNA]</scope>
    <source>
        <strain evidence="1 2">2681</strain>
    </source>
</reference>
<evidence type="ECO:0000313" key="1">
    <source>
        <dbReference type="EMBL" id="EGQ21093.1"/>
    </source>
</evidence>
<protein>
    <submittedName>
        <fullName evidence="1">Uncharacterized protein</fullName>
    </submittedName>
</protein>
<dbReference type="HOGENOM" id="CLU_2025300_0_0_9"/>
<sequence length="122" mass="14057">MITKEFLNQINLPNRAVEFAVTLIGLEVREAARRLDEHMARLFEEGNIREYNEFVRLSRHITHKADWGFEEGETVRYRISNSTARVGEVLKIEDGKVHFADVVVSPSLVSSVEPEQLSLFEQ</sequence>
<gene>
    <name evidence="1" type="ORF">HMPREF9372_3376</name>
</gene>